<evidence type="ECO:0000313" key="3">
    <source>
        <dbReference type="Proteomes" id="UP000031737"/>
    </source>
</evidence>
<dbReference type="Proteomes" id="UP000031737">
    <property type="component" value="Unassembled WGS sequence"/>
</dbReference>
<sequence length="122" mass="13670">MFHAFAKSPVYEQLLRPLSSNSMLAVCVATGCMSAFVYLSYARSSLAILRQTQENCQGIAENAFVQSRKLLKSLEEDWAQDMKSRDDSVRRLELQNVEQTRSIARLDAAMKLCIAPGPQVPE</sequence>
<keyword evidence="1" id="KW-0472">Membrane</keyword>
<protein>
    <submittedName>
        <fullName evidence="2">Uncharacterized protein</fullName>
    </submittedName>
</protein>
<keyword evidence="1" id="KW-0812">Transmembrane</keyword>
<proteinExistence type="predicted"/>
<dbReference type="AlphaFoldDB" id="A0A061ISW3"/>
<dbReference type="OrthoDB" id="275603at2759"/>
<gene>
    <name evidence="2" type="ORF">TRSC58_06294</name>
</gene>
<keyword evidence="3" id="KW-1185">Reference proteome</keyword>
<dbReference type="PROSITE" id="PS51257">
    <property type="entry name" value="PROKAR_LIPOPROTEIN"/>
    <property type="match status" value="1"/>
</dbReference>
<dbReference type="VEuPathDB" id="TriTrypDB:TRSC58_06294"/>
<name>A0A061ISW3_TRYRA</name>
<reference evidence="2 3" key="1">
    <citation type="submission" date="2013-07" db="EMBL/GenBank/DDBJ databases">
        <authorList>
            <person name="Stoco P.H."/>
            <person name="Wagner G."/>
            <person name="Gerber A."/>
            <person name="Zaha A."/>
            <person name="Thompson C."/>
            <person name="Bartholomeu D.C."/>
            <person name="Luckemeyer D.D."/>
            <person name="Bahia D."/>
            <person name="Loreto E."/>
            <person name="Prestes E.B."/>
            <person name="Lima F.M."/>
            <person name="Rodrigues-Luiz G."/>
            <person name="Vallejo G.A."/>
            <person name="Filho J.F."/>
            <person name="Monteiro K.M."/>
            <person name="Tyler K.M."/>
            <person name="de Almeida L.G."/>
            <person name="Ortiz M.F."/>
            <person name="Siervo M.A."/>
            <person name="de Moraes M.H."/>
            <person name="Cunha O.L."/>
            <person name="Mendonca-Neto R."/>
            <person name="Silva R."/>
            <person name="Teixeira S.M."/>
            <person name="Murta S.M."/>
            <person name="Sincero T.C."/>
            <person name="Mendes T.A."/>
            <person name="Urmenyi T.P."/>
            <person name="Silva V.G."/>
            <person name="da Rocha W.D."/>
            <person name="Andersson B."/>
            <person name="Romanha A.J."/>
            <person name="Steindel M."/>
            <person name="de Vasconcelos A.T."/>
            <person name="Grisard E.C."/>
        </authorList>
    </citation>
    <scope>NUCLEOTIDE SEQUENCE [LARGE SCALE GENOMIC DNA]</scope>
    <source>
        <strain evidence="2 3">SC58</strain>
    </source>
</reference>
<dbReference type="EMBL" id="AUPL01006294">
    <property type="protein sequence ID" value="ESL06038.1"/>
    <property type="molecule type" value="Genomic_DNA"/>
</dbReference>
<keyword evidence="1" id="KW-1133">Transmembrane helix</keyword>
<comment type="caution">
    <text evidence="2">The sequence shown here is derived from an EMBL/GenBank/DDBJ whole genome shotgun (WGS) entry which is preliminary data.</text>
</comment>
<feature type="transmembrane region" description="Helical" evidence="1">
    <location>
        <begin position="20"/>
        <end position="41"/>
    </location>
</feature>
<accession>A0A061ISW3</accession>
<organism evidence="2 3">
    <name type="scientific">Trypanosoma rangeli SC58</name>
    <dbReference type="NCBI Taxonomy" id="429131"/>
    <lineage>
        <taxon>Eukaryota</taxon>
        <taxon>Discoba</taxon>
        <taxon>Euglenozoa</taxon>
        <taxon>Kinetoplastea</taxon>
        <taxon>Metakinetoplastina</taxon>
        <taxon>Trypanosomatida</taxon>
        <taxon>Trypanosomatidae</taxon>
        <taxon>Trypanosoma</taxon>
        <taxon>Herpetosoma</taxon>
    </lineage>
</organism>
<evidence type="ECO:0000256" key="1">
    <source>
        <dbReference type="SAM" id="Phobius"/>
    </source>
</evidence>
<evidence type="ECO:0000313" key="2">
    <source>
        <dbReference type="EMBL" id="ESL06038.1"/>
    </source>
</evidence>